<comment type="caution">
    <text evidence="2">The sequence shown here is derived from an EMBL/GenBank/DDBJ whole genome shotgun (WGS) entry which is preliminary data.</text>
</comment>
<dbReference type="EMBL" id="PXWF02000258">
    <property type="protein sequence ID" value="PWF45076.1"/>
    <property type="molecule type" value="Genomic_DNA"/>
</dbReference>
<dbReference type="AlphaFoldDB" id="A0A2U2HHD8"/>
<sequence length="150" mass="16335">MTYLALAAFFLGTGIYIGIAPARGLLFFLFESEPREARIVSGDPASKARAGRPIYYEYAQGGAIERSRWHYPDREIDGGKSGRNGALAYPDPLDHSRVVVSVVKRFPGVSCLVREFNFGKMVWNGIVGLGLMLLGLGALGVAFVKAGYFK</sequence>
<keyword evidence="3" id="KW-1185">Reference proteome</keyword>
<feature type="transmembrane region" description="Helical" evidence="1">
    <location>
        <begin position="122"/>
        <end position="144"/>
    </location>
</feature>
<evidence type="ECO:0000313" key="3">
    <source>
        <dbReference type="Proteomes" id="UP000241421"/>
    </source>
</evidence>
<gene>
    <name evidence="2" type="ORF">C7C56_018325</name>
</gene>
<evidence type="ECO:0000313" key="2">
    <source>
        <dbReference type="EMBL" id="PWF45076.1"/>
    </source>
</evidence>
<dbReference type="Proteomes" id="UP000241421">
    <property type="component" value="Unassembled WGS sequence"/>
</dbReference>
<evidence type="ECO:0008006" key="4">
    <source>
        <dbReference type="Google" id="ProtNLM"/>
    </source>
</evidence>
<keyword evidence="1" id="KW-0812">Transmembrane</keyword>
<evidence type="ECO:0000256" key="1">
    <source>
        <dbReference type="SAM" id="Phobius"/>
    </source>
</evidence>
<name>A0A2U2HHD8_9BURK</name>
<reference evidence="2 3" key="1">
    <citation type="submission" date="2018-04" db="EMBL/GenBank/DDBJ databases">
        <title>Massilia violaceinigra sp. nov., a novel purple-pigmented bacterium isolated from Tianshan glacier, Xinjiang, China.</title>
        <authorList>
            <person name="Wang H."/>
        </authorList>
    </citation>
    <scope>NUCLEOTIDE SEQUENCE [LARGE SCALE GENOMIC DNA]</scope>
    <source>
        <strain evidence="2 3">B448-2</strain>
    </source>
</reference>
<keyword evidence="1" id="KW-1133">Transmembrane helix</keyword>
<accession>A0A2U2HHD8</accession>
<organism evidence="2 3">
    <name type="scientific">Massilia glaciei</name>
    <dbReference type="NCBI Taxonomy" id="1524097"/>
    <lineage>
        <taxon>Bacteria</taxon>
        <taxon>Pseudomonadati</taxon>
        <taxon>Pseudomonadota</taxon>
        <taxon>Betaproteobacteria</taxon>
        <taxon>Burkholderiales</taxon>
        <taxon>Oxalobacteraceae</taxon>
        <taxon>Telluria group</taxon>
        <taxon>Massilia</taxon>
    </lineage>
</organism>
<protein>
    <recommendedName>
        <fullName evidence="4">DUF3592 domain-containing protein</fullName>
    </recommendedName>
</protein>
<proteinExistence type="predicted"/>
<keyword evidence="1" id="KW-0472">Membrane</keyword>